<accession>A0A371PIZ4</accession>
<dbReference type="NCBIfam" id="NF038039">
    <property type="entry name" value="WGxxGxxG-CTERM"/>
    <property type="match status" value="1"/>
</dbReference>
<dbReference type="AlphaFoldDB" id="A0A371PIZ4"/>
<gene>
    <name evidence="2" type="ORF">DX130_03355</name>
</gene>
<dbReference type="OrthoDB" id="9992533at2"/>
<evidence type="ECO:0008006" key="4">
    <source>
        <dbReference type="Google" id="ProtNLM"/>
    </source>
</evidence>
<dbReference type="Proteomes" id="UP000261905">
    <property type="component" value="Unassembled WGS sequence"/>
</dbReference>
<dbReference type="RefSeq" id="WP_116042824.1">
    <property type="nucleotide sequence ID" value="NZ_QUBQ01000001.1"/>
</dbReference>
<dbReference type="EMBL" id="QUBQ01000001">
    <property type="protein sequence ID" value="REK76114.1"/>
    <property type="molecule type" value="Genomic_DNA"/>
</dbReference>
<feature type="signal peptide" evidence="1">
    <location>
        <begin position="1"/>
        <end position="24"/>
    </location>
</feature>
<reference evidence="2 3" key="1">
    <citation type="submission" date="2018-08" db="EMBL/GenBank/DDBJ databases">
        <title>Paenibacillus sp. M4BSY-1, whole genome shotgun sequence.</title>
        <authorList>
            <person name="Tuo L."/>
        </authorList>
    </citation>
    <scope>NUCLEOTIDE SEQUENCE [LARGE SCALE GENOMIC DNA]</scope>
    <source>
        <strain evidence="2 3">M4BSY-1</strain>
    </source>
</reference>
<evidence type="ECO:0000313" key="2">
    <source>
        <dbReference type="EMBL" id="REK76114.1"/>
    </source>
</evidence>
<keyword evidence="3" id="KW-1185">Reference proteome</keyword>
<evidence type="ECO:0000313" key="3">
    <source>
        <dbReference type="Proteomes" id="UP000261905"/>
    </source>
</evidence>
<sequence>MKRLELLVVISLSIMLAYAVPVYAASPDRELDGTSREIRQMELQSERAKALRTPGYQGRVNVNEYSMTSVPLAKKGPNWNWLGLLGLLGLTGLRRRNRERT</sequence>
<feature type="chain" id="PRO_5016794757" description="MYXO-CTERM domain-containing protein" evidence="1">
    <location>
        <begin position="25"/>
        <end position="101"/>
    </location>
</feature>
<proteinExistence type="predicted"/>
<keyword evidence="1" id="KW-0732">Signal</keyword>
<organism evidence="2 3">
    <name type="scientific">Paenibacillus paeoniae</name>
    <dbReference type="NCBI Taxonomy" id="2292705"/>
    <lineage>
        <taxon>Bacteria</taxon>
        <taxon>Bacillati</taxon>
        <taxon>Bacillota</taxon>
        <taxon>Bacilli</taxon>
        <taxon>Bacillales</taxon>
        <taxon>Paenibacillaceae</taxon>
        <taxon>Paenibacillus</taxon>
    </lineage>
</organism>
<dbReference type="NCBIfam" id="NF041742">
    <property type="entry name" value="WGxxGxxG_fam"/>
    <property type="match status" value="1"/>
</dbReference>
<name>A0A371PIZ4_9BACL</name>
<protein>
    <recommendedName>
        <fullName evidence="4">MYXO-CTERM domain-containing protein</fullName>
    </recommendedName>
</protein>
<comment type="caution">
    <text evidence="2">The sequence shown here is derived from an EMBL/GenBank/DDBJ whole genome shotgun (WGS) entry which is preliminary data.</text>
</comment>
<evidence type="ECO:0000256" key="1">
    <source>
        <dbReference type="SAM" id="SignalP"/>
    </source>
</evidence>